<evidence type="ECO:0000256" key="7">
    <source>
        <dbReference type="SAM" id="MobiDB-lite"/>
    </source>
</evidence>
<evidence type="ECO:0000256" key="6">
    <source>
        <dbReference type="RuleBase" id="RU361264"/>
    </source>
</evidence>
<reference evidence="9 10" key="1">
    <citation type="submission" date="2024-10" db="EMBL/GenBank/DDBJ databases">
        <authorList>
            <person name="Kim D."/>
        </authorList>
    </citation>
    <scope>NUCLEOTIDE SEQUENCE [LARGE SCALE GENOMIC DNA]</scope>
    <source>
        <strain evidence="9">BH-2024</strain>
    </source>
</reference>
<gene>
    <name evidence="9" type="ORF">niasHT_016677</name>
</gene>
<dbReference type="GO" id="GO:0000139">
    <property type="term" value="C:Golgi membrane"/>
    <property type="evidence" value="ECO:0007669"/>
    <property type="project" value="UniProtKB-SubCell"/>
</dbReference>
<dbReference type="AlphaFoldDB" id="A0ABD2KVB5"/>
<comment type="caution">
    <text evidence="9">The sequence shown here is derived from an EMBL/GenBank/DDBJ whole genome shotgun (WGS) entry which is preliminary data.</text>
</comment>
<comment type="similarity">
    <text evidence="2 6">Belongs to the YIP1 family.</text>
</comment>
<keyword evidence="3 6" id="KW-0812">Transmembrane</keyword>
<feature type="region of interest" description="Disordered" evidence="7">
    <location>
        <begin position="15"/>
        <end position="50"/>
    </location>
</feature>
<proteinExistence type="inferred from homology"/>
<dbReference type="Proteomes" id="UP001620626">
    <property type="component" value="Unassembled WGS sequence"/>
</dbReference>
<evidence type="ECO:0000256" key="3">
    <source>
        <dbReference type="ARBA" id="ARBA00022692"/>
    </source>
</evidence>
<feature type="transmembrane region" description="Helical" evidence="6">
    <location>
        <begin position="234"/>
        <end position="255"/>
    </location>
</feature>
<dbReference type="InterPro" id="IPR045231">
    <property type="entry name" value="Yip1/4-like"/>
</dbReference>
<keyword evidence="5 6" id="KW-0472">Membrane</keyword>
<evidence type="ECO:0000256" key="5">
    <source>
        <dbReference type="ARBA" id="ARBA00023136"/>
    </source>
</evidence>
<name>A0ABD2KVB5_9BILA</name>
<dbReference type="EMBL" id="JBICBT010000646">
    <property type="protein sequence ID" value="KAL3106555.1"/>
    <property type="molecule type" value="Genomic_DNA"/>
</dbReference>
<dbReference type="PANTHER" id="PTHR21236:SF2">
    <property type="entry name" value="PROTEIN YIPF"/>
    <property type="match status" value="1"/>
</dbReference>
<comment type="subcellular location">
    <subcellularLocation>
        <location evidence="6">Golgi apparatus membrane</location>
        <topology evidence="6">Multi-pass membrane protein</topology>
    </subcellularLocation>
    <subcellularLocation>
        <location evidence="1">Membrane</location>
        <topology evidence="1">Multi-pass membrane protein</topology>
    </subcellularLocation>
</comment>
<feature type="transmembrane region" description="Helical" evidence="6">
    <location>
        <begin position="205"/>
        <end position="228"/>
    </location>
</feature>
<feature type="transmembrane region" description="Helical" evidence="6">
    <location>
        <begin position="267"/>
        <end position="284"/>
    </location>
</feature>
<dbReference type="PANTHER" id="PTHR21236">
    <property type="entry name" value="GOLGI MEMBRANE PROTEIN YIP1"/>
    <property type="match status" value="1"/>
</dbReference>
<feature type="compositionally biased region" description="Low complexity" evidence="7">
    <location>
        <begin position="36"/>
        <end position="50"/>
    </location>
</feature>
<evidence type="ECO:0000256" key="4">
    <source>
        <dbReference type="ARBA" id="ARBA00022989"/>
    </source>
</evidence>
<evidence type="ECO:0000313" key="9">
    <source>
        <dbReference type="EMBL" id="KAL3106555.1"/>
    </source>
</evidence>
<accession>A0ABD2KVB5</accession>
<feature type="domain" description="Yip1" evidence="8">
    <location>
        <begin position="143"/>
        <end position="282"/>
    </location>
</feature>
<protein>
    <recommendedName>
        <fullName evidence="6">Protein YIPF</fullName>
    </recommendedName>
</protein>
<evidence type="ECO:0000313" key="10">
    <source>
        <dbReference type="Proteomes" id="UP001620626"/>
    </source>
</evidence>
<feature type="compositionally biased region" description="Polar residues" evidence="7">
    <location>
        <begin position="16"/>
        <end position="30"/>
    </location>
</feature>
<organism evidence="9 10">
    <name type="scientific">Heterodera trifolii</name>
    <dbReference type="NCBI Taxonomy" id="157864"/>
    <lineage>
        <taxon>Eukaryota</taxon>
        <taxon>Metazoa</taxon>
        <taxon>Ecdysozoa</taxon>
        <taxon>Nematoda</taxon>
        <taxon>Chromadorea</taxon>
        <taxon>Rhabditida</taxon>
        <taxon>Tylenchina</taxon>
        <taxon>Tylenchomorpha</taxon>
        <taxon>Tylenchoidea</taxon>
        <taxon>Heteroderidae</taxon>
        <taxon>Heteroderinae</taxon>
        <taxon>Heterodera</taxon>
    </lineage>
</organism>
<keyword evidence="10" id="KW-1185">Reference proteome</keyword>
<evidence type="ECO:0000259" key="8">
    <source>
        <dbReference type="Pfam" id="PF04893"/>
    </source>
</evidence>
<evidence type="ECO:0000256" key="1">
    <source>
        <dbReference type="ARBA" id="ARBA00004141"/>
    </source>
</evidence>
<dbReference type="InterPro" id="IPR006977">
    <property type="entry name" value="Yip1_dom"/>
</dbReference>
<evidence type="ECO:0000256" key="2">
    <source>
        <dbReference type="ARBA" id="ARBA00010596"/>
    </source>
</evidence>
<dbReference type="Pfam" id="PF04893">
    <property type="entry name" value="Yip1"/>
    <property type="match status" value="1"/>
</dbReference>
<feature type="transmembrane region" description="Helical" evidence="6">
    <location>
        <begin position="176"/>
        <end position="193"/>
    </location>
</feature>
<keyword evidence="4 6" id="KW-1133">Transmembrane helix</keyword>
<comment type="caution">
    <text evidence="6">Lacks conserved residue(s) required for the propagation of feature annotation.</text>
</comment>
<sequence>MTDPYAYFYDNKVNNRKGTASPFQSPQQPQDIWYSGGNAATTGETAGATDFGGTQQQSFFNGQIDPQNAPSPPNQQPFFPNYFAGQQQQPNLFIPSMPTQEAKGFDSEFDDIANEPPLLEELGVNFQHIWLKTMAVLNPLGIASAEVIADQDLAGPLVFCLLFGASLLLHGKVHFGHIYGIGLCGCVGMYALLNLMSSQHNSISFTCTASVLGYCLLPMSLLSLLAAVLSLNGWLGYIVVALAVFWSGSASSKLFSIALSMNGQRLLVAYPCTLLYSVFALLAIF</sequence>